<keyword evidence="2 7" id="KW-0813">Transport</keyword>
<dbReference type="PANTHER" id="PTHR43163">
    <property type="entry name" value="DIPEPTIDE TRANSPORT SYSTEM PERMEASE PROTEIN DPPB-RELATED"/>
    <property type="match status" value="1"/>
</dbReference>
<evidence type="ECO:0000313" key="10">
    <source>
        <dbReference type="Proteomes" id="UP000293995"/>
    </source>
</evidence>
<keyword evidence="4 7" id="KW-0812">Transmembrane</keyword>
<sequence>MTILGRVGRGLVQMLVLMLGCTLLVFILQSLSGRDPGRSILGIYASQEAVDALNEQLGANQPALVQYIRFLGDILRGDFGISYYSASPVADLIGPRVLATGMLLLMGFVFAFAISLPLSMVAARRPGGIADGFVRSFTIAGTVMPAFWLGILLILVIALPTGLFPVGGYGDTFAEHLRGLVLPALTLGIGLAPVQIRTLRTAWIRSMDSPYVEAARSRGVGQSRLMVTHALPNSVTPLISIVAVQIGWSIFSAVIVENTFRIPGLGQGLVLAANQSDFPVVNATTLVLAFTVVFVSFTTDWISMLFNPRLRSTR</sequence>
<accession>A0A4P6ECH0</accession>
<keyword evidence="3" id="KW-1003">Cell membrane</keyword>
<dbReference type="SUPFAM" id="SSF161098">
    <property type="entry name" value="MetI-like"/>
    <property type="match status" value="1"/>
</dbReference>
<organism evidence="9 10">
    <name type="scientific">Microbacterium protaetiae</name>
    <dbReference type="NCBI Taxonomy" id="2509458"/>
    <lineage>
        <taxon>Bacteria</taxon>
        <taxon>Bacillati</taxon>
        <taxon>Actinomycetota</taxon>
        <taxon>Actinomycetes</taxon>
        <taxon>Micrococcales</taxon>
        <taxon>Microbacteriaceae</taxon>
        <taxon>Microbacterium</taxon>
    </lineage>
</organism>
<feature type="domain" description="ABC transmembrane type-1" evidence="8">
    <location>
        <begin position="97"/>
        <end position="299"/>
    </location>
</feature>
<dbReference type="GO" id="GO:0071916">
    <property type="term" value="F:dipeptide transmembrane transporter activity"/>
    <property type="evidence" value="ECO:0007669"/>
    <property type="project" value="TreeGrafter"/>
</dbReference>
<proteinExistence type="inferred from homology"/>
<comment type="subcellular location">
    <subcellularLocation>
        <location evidence="1 7">Cell membrane</location>
        <topology evidence="1 7">Multi-pass membrane protein</topology>
    </subcellularLocation>
</comment>
<evidence type="ECO:0000259" key="8">
    <source>
        <dbReference type="PROSITE" id="PS50928"/>
    </source>
</evidence>
<evidence type="ECO:0000256" key="7">
    <source>
        <dbReference type="RuleBase" id="RU363032"/>
    </source>
</evidence>
<evidence type="ECO:0000256" key="1">
    <source>
        <dbReference type="ARBA" id="ARBA00004651"/>
    </source>
</evidence>
<dbReference type="OrthoDB" id="147639at2"/>
<dbReference type="Proteomes" id="UP000293995">
    <property type="component" value="Chromosome"/>
</dbReference>
<name>A0A4P6ECH0_9MICO</name>
<feature type="transmembrane region" description="Helical" evidence="7">
    <location>
        <begin position="12"/>
        <end position="31"/>
    </location>
</feature>
<feature type="transmembrane region" description="Helical" evidence="7">
    <location>
        <begin position="137"/>
        <end position="160"/>
    </location>
</feature>
<evidence type="ECO:0000256" key="5">
    <source>
        <dbReference type="ARBA" id="ARBA00022989"/>
    </source>
</evidence>
<feature type="transmembrane region" description="Helical" evidence="7">
    <location>
        <begin position="235"/>
        <end position="256"/>
    </location>
</feature>
<dbReference type="KEGG" id="mprt:ET475_07900"/>
<dbReference type="Pfam" id="PF19300">
    <property type="entry name" value="BPD_transp_1_N"/>
    <property type="match status" value="1"/>
</dbReference>
<feature type="transmembrane region" description="Helical" evidence="7">
    <location>
        <begin position="286"/>
        <end position="306"/>
    </location>
</feature>
<dbReference type="InterPro" id="IPR035906">
    <property type="entry name" value="MetI-like_sf"/>
</dbReference>
<dbReference type="Pfam" id="PF00528">
    <property type="entry name" value="BPD_transp_1"/>
    <property type="match status" value="1"/>
</dbReference>
<evidence type="ECO:0000256" key="3">
    <source>
        <dbReference type="ARBA" id="ARBA00022475"/>
    </source>
</evidence>
<gene>
    <name evidence="9" type="ORF">ET475_07900</name>
</gene>
<keyword evidence="10" id="KW-1185">Reference proteome</keyword>
<evidence type="ECO:0000256" key="6">
    <source>
        <dbReference type="ARBA" id="ARBA00023136"/>
    </source>
</evidence>
<dbReference type="CDD" id="cd06261">
    <property type="entry name" value="TM_PBP2"/>
    <property type="match status" value="1"/>
</dbReference>
<evidence type="ECO:0000256" key="4">
    <source>
        <dbReference type="ARBA" id="ARBA00022692"/>
    </source>
</evidence>
<dbReference type="PROSITE" id="PS50928">
    <property type="entry name" value="ABC_TM1"/>
    <property type="match status" value="1"/>
</dbReference>
<dbReference type="EMBL" id="CP035494">
    <property type="protein sequence ID" value="QAY59925.1"/>
    <property type="molecule type" value="Genomic_DNA"/>
</dbReference>
<dbReference type="InterPro" id="IPR000515">
    <property type="entry name" value="MetI-like"/>
</dbReference>
<dbReference type="RefSeq" id="WP_129388273.1">
    <property type="nucleotide sequence ID" value="NZ_CP035494.1"/>
</dbReference>
<dbReference type="PROSITE" id="PS51257">
    <property type="entry name" value="PROKAR_LIPOPROTEIN"/>
    <property type="match status" value="1"/>
</dbReference>
<keyword evidence="6 7" id="KW-0472">Membrane</keyword>
<feature type="transmembrane region" description="Helical" evidence="7">
    <location>
        <begin position="180"/>
        <end position="199"/>
    </location>
</feature>
<evidence type="ECO:0000256" key="2">
    <source>
        <dbReference type="ARBA" id="ARBA00022448"/>
    </source>
</evidence>
<feature type="transmembrane region" description="Helical" evidence="7">
    <location>
        <begin position="97"/>
        <end position="116"/>
    </location>
</feature>
<keyword evidence="5 7" id="KW-1133">Transmembrane helix</keyword>
<protein>
    <submittedName>
        <fullName evidence="9">ABC transporter permease</fullName>
    </submittedName>
</protein>
<dbReference type="AlphaFoldDB" id="A0A4P6ECH0"/>
<reference evidence="9 10" key="1">
    <citation type="submission" date="2019-01" db="EMBL/GenBank/DDBJ databases">
        <title>Genome sequencing of strain DFW100M-13.</title>
        <authorList>
            <person name="Heo J."/>
            <person name="Kim S.-J."/>
            <person name="Kim J.-S."/>
            <person name="Hong S.-B."/>
            <person name="Kwon S.-W."/>
        </authorList>
    </citation>
    <scope>NUCLEOTIDE SEQUENCE [LARGE SCALE GENOMIC DNA]</scope>
    <source>
        <strain evidence="9 10">DFW100M-13</strain>
    </source>
</reference>
<dbReference type="GO" id="GO:0005886">
    <property type="term" value="C:plasma membrane"/>
    <property type="evidence" value="ECO:0007669"/>
    <property type="project" value="UniProtKB-SubCell"/>
</dbReference>
<dbReference type="PANTHER" id="PTHR43163:SF6">
    <property type="entry name" value="DIPEPTIDE TRANSPORT SYSTEM PERMEASE PROTEIN DPPB-RELATED"/>
    <property type="match status" value="1"/>
</dbReference>
<dbReference type="Gene3D" id="1.10.3720.10">
    <property type="entry name" value="MetI-like"/>
    <property type="match status" value="1"/>
</dbReference>
<evidence type="ECO:0000313" key="9">
    <source>
        <dbReference type="EMBL" id="QAY59925.1"/>
    </source>
</evidence>
<comment type="similarity">
    <text evidence="7">Belongs to the binding-protein-dependent transport system permease family.</text>
</comment>
<dbReference type="InterPro" id="IPR045621">
    <property type="entry name" value="BPD_transp_1_N"/>
</dbReference>